<dbReference type="STRING" id="1121451.DESAM_10058"/>
<reference evidence="5 6" key="1">
    <citation type="submission" date="2012-10" db="EMBL/GenBank/DDBJ databases">
        <authorList>
            <person name="Genoscope - CEA"/>
        </authorList>
    </citation>
    <scope>NUCLEOTIDE SEQUENCE [LARGE SCALE GENOMIC DNA]</scope>
    <source>
        <strain evidence="6">AM13 / DSM 14728</strain>
    </source>
</reference>
<dbReference type="PATRIC" id="fig|1121451.3.peg.47"/>
<evidence type="ECO:0000256" key="4">
    <source>
        <dbReference type="SAM" id="SignalP"/>
    </source>
</evidence>
<dbReference type="Proteomes" id="UP000010808">
    <property type="component" value="Chromosome"/>
</dbReference>
<dbReference type="Pfam" id="PF03938">
    <property type="entry name" value="OmpH"/>
    <property type="match status" value="1"/>
</dbReference>
<accession>L0R5U6</accession>
<evidence type="ECO:0000256" key="1">
    <source>
        <dbReference type="ARBA" id="ARBA00009091"/>
    </source>
</evidence>
<dbReference type="GO" id="GO:0005829">
    <property type="term" value="C:cytosol"/>
    <property type="evidence" value="ECO:0007669"/>
    <property type="project" value="TreeGrafter"/>
</dbReference>
<feature type="coiled-coil region" evidence="3">
    <location>
        <begin position="46"/>
        <end position="117"/>
    </location>
</feature>
<dbReference type="AlphaFoldDB" id="L0R5U6"/>
<dbReference type="PANTHER" id="PTHR35089">
    <property type="entry name" value="CHAPERONE PROTEIN SKP"/>
    <property type="match status" value="1"/>
</dbReference>
<evidence type="ECO:0000313" key="6">
    <source>
        <dbReference type="Proteomes" id="UP000010808"/>
    </source>
</evidence>
<dbReference type="HOGENOM" id="CLU_101388_3_1_7"/>
<gene>
    <name evidence="5" type="ORF">DESAM_10058</name>
</gene>
<dbReference type="SUPFAM" id="SSF111384">
    <property type="entry name" value="OmpH-like"/>
    <property type="match status" value="1"/>
</dbReference>
<keyword evidence="2 4" id="KW-0732">Signal</keyword>
<evidence type="ECO:0000313" key="5">
    <source>
        <dbReference type="EMBL" id="CCO22039.1"/>
    </source>
</evidence>
<proteinExistence type="inferred from homology"/>
<dbReference type="Gene3D" id="3.30.910.20">
    <property type="entry name" value="Skp domain"/>
    <property type="match status" value="1"/>
</dbReference>
<dbReference type="PANTHER" id="PTHR35089:SF1">
    <property type="entry name" value="CHAPERONE PROTEIN SKP"/>
    <property type="match status" value="1"/>
</dbReference>
<protein>
    <submittedName>
        <fullName evidence="5">Outer membrane chaperone Skp (OmpH)</fullName>
    </submittedName>
</protein>
<keyword evidence="3" id="KW-0175">Coiled coil</keyword>
<keyword evidence="6" id="KW-1185">Reference proteome</keyword>
<evidence type="ECO:0000256" key="3">
    <source>
        <dbReference type="SAM" id="Coils"/>
    </source>
</evidence>
<dbReference type="eggNOG" id="COG2825">
    <property type="taxonomic scope" value="Bacteria"/>
</dbReference>
<evidence type="ECO:0000256" key="2">
    <source>
        <dbReference type="ARBA" id="ARBA00022729"/>
    </source>
</evidence>
<organism evidence="5 6">
    <name type="scientific">Maridesulfovibrio hydrothermalis AM13 = DSM 14728</name>
    <dbReference type="NCBI Taxonomy" id="1121451"/>
    <lineage>
        <taxon>Bacteria</taxon>
        <taxon>Pseudomonadati</taxon>
        <taxon>Thermodesulfobacteriota</taxon>
        <taxon>Desulfovibrionia</taxon>
        <taxon>Desulfovibrionales</taxon>
        <taxon>Desulfovibrionaceae</taxon>
        <taxon>Maridesulfovibrio</taxon>
    </lineage>
</organism>
<dbReference type="EMBL" id="FO203522">
    <property type="protein sequence ID" value="CCO22039.1"/>
    <property type="molecule type" value="Genomic_DNA"/>
</dbReference>
<feature type="chain" id="PRO_5003947108" evidence="4">
    <location>
        <begin position="20"/>
        <end position="176"/>
    </location>
</feature>
<dbReference type="InterPro" id="IPR005632">
    <property type="entry name" value="Chaperone_Skp"/>
</dbReference>
<sequence length="176" mass="19938">MRKILFAALVLMIAFQAQAFAASPQKYAVVNSNLLLKDSEIGQAALKTLEKKVATATAKIKAKKKEIEDLNKALQKQKLVLSLEAKQDKELELKRKYRDYQDLAQATQRKIQVEEQKVRVPVIEMISKIVQEYGKKNGYAVIFDKAATGFIYVNDAVDVTNEIMLEMNRAYRAGKK</sequence>
<dbReference type="GO" id="GO:0051082">
    <property type="term" value="F:unfolded protein binding"/>
    <property type="evidence" value="ECO:0007669"/>
    <property type="project" value="InterPro"/>
</dbReference>
<dbReference type="GO" id="GO:0050821">
    <property type="term" value="P:protein stabilization"/>
    <property type="evidence" value="ECO:0007669"/>
    <property type="project" value="TreeGrafter"/>
</dbReference>
<feature type="signal peptide" evidence="4">
    <location>
        <begin position="1"/>
        <end position="19"/>
    </location>
</feature>
<dbReference type="SMART" id="SM00935">
    <property type="entry name" value="OmpH"/>
    <property type="match status" value="1"/>
</dbReference>
<comment type="similarity">
    <text evidence="1">Belongs to the Skp family.</text>
</comment>
<name>L0R5U6_9BACT</name>
<dbReference type="RefSeq" id="WP_015334649.1">
    <property type="nucleotide sequence ID" value="NC_020055.1"/>
</dbReference>
<dbReference type="InterPro" id="IPR024930">
    <property type="entry name" value="Skp_dom_sf"/>
</dbReference>
<dbReference type="KEGG" id="dhy:DESAM_10058"/>
<dbReference type="OrthoDB" id="5432254at2"/>